<dbReference type="GO" id="GO:0006508">
    <property type="term" value="P:proteolysis"/>
    <property type="evidence" value="ECO:0007669"/>
    <property type="project" value="InterPro"/>
</dbReference>
<evidence type="ECO:0000256" key="2">
    <source>
        <dbReference type="ARBA" id="ARBA00022825"/>
    </source>
</evidence>
<dbReference type="GO" id="GO:0004252">
    <property type="term" value="F:serine-type endopeptidase activity"/>
    <property type="evidence" value="ECO:0007669"/>
    <property type="project" value="TreeGrafter"/>
</dbReference>
<evidence type="ECO:0000259" key="3">
    <source>
        <dbReference type="Pfam" id="PF00326"/>
    </source>
</evidence>
<keyword evidence="2" id="KW-0645">Protease</keyword>
<dbReference type="EMBL" id="CP071182">
    <property type="protein sequence ID" value="QSO50022.1"/>
    <property type="molecule type" value="Genomic_DNA"/>
</dbReference>
<dbReference type="Pfam" id="PF07676">
    <property type="entry name" value="PD40"/>
    <property type="match status" value="1"/>
</dbReference>
<dbReference type="AlphaFoldDB" id="A0A9X7W496"/>
<protein>
    <submittedName>
        <fullName evidence="4">S9 family peptidase</fullName>
    </submittedName>
</protein>
<feature type="domain" description="Peptidase S9 prolyl oligopeptidase catalytic" evidence="3">
    <location>
        <begin position="382"/>
        <end position="584"/>
    </location>
</feature>
<evidence type="ECO:0000313" key="4">
    <source>
        <dbReference type="EMBL" id="QSO50022.1"/>
    </source>
</evidence>
<proteinExistence type="predicted"/>
<evidence type="ECO:0000313" key="5">
    <source>
        <dbReference type="Proteomes" id="UP000663505"/>
    </source>
</evidence>
<dbReference type="SUPFAM" id="SSF53474">
    <property type="entry name" value="alpha/beta-Hydrolases"/>
    <property type="match status" value="1"/>
</dbReference>
<dbReference type="Proteomes" id="UP000663505">
    <property type="component" value="Chromosome"/>
</dbReference>
<reference evidence="4 5" key="1">
    <citation type="submission" date="2021-02" db="EMBL/GenBank/DDBJ databases">
        <title>Alicyclobacillus curvatus sp. nov. and Alicyclobacillus mengziensis sp. nov., two acidophilic bacteria isolated from acid mine drainage.</title>
        <authorList>
            <person name="Huang Y."/>
        </authorList>
    </citation>
    <scope>NUCLEOTIDE SEQUENCE [LARGE SCALE GENOMIC DNA]</scope>
    <source>
        <strain evidence="4 5">S30H14</strain>
    </source>
</reference>
<dbReference type="InterPro" id="IPR029058">
    <property type="entry name" value="AB_hydrolase_fold"/>
</dbReference>
<name>A0A9X7W496_9BACL</name>
<accession>A0A9X7W496</accession>
<dbReference type="Gene3D" id="2.120.10.30">
    <property type="entry name" value="TolB, C-terminal domain"/>
    <property type="match status" value="1"/>
</dbReference>
<dbReference type="PANTHER" id="PTHR42776:SF27">
    <property type="entry name" value="DIPEPTIDYL PEPTIDASE FAMILY MEMBER 6"/>
    <property type="match status" value="1"/>
</dbReference>
<dbReference type="InterPro" id="IPR011042">
    <property type="entry name" value="6-blade_b-propeller_TolB-like"/>
</dbReference>
<dbReference type="InterPro" id="IPR001375">
    <property type="entry name" value="Peptidase_S9_cat"/>
</dbReference>
<dbReference type="PANTHER" id="PTHR42776">
    <property type="entry name" value="SERINE PEPTIDASE S9 FAMILY MEMBER"/>
    <property type="match status" value="1"/>
</dbReference>
<dbReference type="SUPFAM" id="SSF82171">
    <property type="entry name" value="DPP6 N-terminal domain-like"/>
    <property type="match status" value="1"/>
</dbReference>
<evidence type="ECO:0000256" key="1">
    <source>
        <dbReference type="ARBA" id="ARBA00022801"/>
    </source>
</evidence>
<dbReference type="InterPro" id="IPR011659">
    <property type="entry name" value="WD40"/>
</dbReference>
<organism evidence="4 5">
    <name type="scientific">Alicyclobacillus mengziensis</name>
    <dbReference type="NCBI Taxonomy" id="2931921"/>
    <lineage>
        <taxon>Bacteria</taxon>
        <taxon>Bacillati</taxon>
        <taxon>Bacillota</taxon>
        <taxon>Bacilli</taxon>
        <taxon>Bacillales</taxon>
        <taxon>Alicyclobacillaceae</taxon>
        <taxon>Alicyclobacillus</taxon>
    </lineage>
</organism>
<dbReference type="Pfam" id="PF00326">
    <property type="entry name" value="Peptidase_S9"/>
    <property type="match status" value="1"/>
</dbReference>
<sequence length="585" mass="66304">MNEFFRTYAITTFAVSKDEKRIAFSTNLSGKYNVWGLDLPSTYPYPLTYRDQTPHALSFDPLGRFILVGFDHDGDENVQLYAIASNGGDITPIRTFEGRRHFFAKLSQDGSRLYYSSDKENHQFLNGYIYDLETGEERVLYEGEGGANYIVDVAKDESMFIVATHFANTFMPAHVYVDGKRLSLVPDETIPHVAASFDFDGRTIWFSTDYQSDRAYLAKFNVDTESFEKVYALDDGDIGNVNIHARSGKLYFTVERGVEDALVEYNLATGEAKDISTPFGVIEQLRVGESGSLYVLGRSDVDPFNIYRRDTEGNWAMLTQNRVMGTTRDELSQAEVMTFSSYDGLPIEALWFPANKERANGYTVVWPHGGPQAAERRAFRPFFQYLCSHGYNVWAPNFRGSSGYGTKFVKMVEGDWGEGPRLDMVESMEFLIREGKADRDKLFLVGGSYGGYMTLLLHGRHADYFQACVDIFGPSNLFTFLNSVPDHWKPAMKQWLGDVVEDKERLTKDSPITYLDGMTKPMLVIQGANDPRVVKAESDQIVAALREKGREVEYIVFDDEGHGFMKKENEITAYGTAVEFLDRHK</sequence>
<dbReference type="KEGG" id="afx:JZ786_20385"/>
<keyword evidence="5" id="KW-1185">Reference proteome</keyword>
<keyword evidence="2" id="KW-0720">Serine protease</keyword>
<dbReference type="Gene3D" id="3.40.50.1820">
    <property type="entry name" value="alpha/beta hydrolase"/>
    <property type="match status" value="1"/>
</dbReference>
<gene>
    <name evidence="4" type="ORF">JZ786_20385</name>
</gene>
<keyword evidence="1" id="KW-0378">Hydrolase</keyword>